<dbReference type="Pfam" id="PF01464">
    <property type="entry name" value="SLT"/>
    <property type="match status" value="1"/>
</dbReference>
<comment type="subcellular location">
    <subcellularLocation>
        <location evidence="1">Cell outer membrane</location>
        <topology evidence="1">Peripheral membrane protein</topology>
    </subcellularLocation>
</comment>
<dbReference type="RefSeq" id="WP_073066284.1">
    <property type="nucleotide sequence ID" value="NZ_FQUS01000017.1"/>
</dbReference>
<dbReference type="GO" id="GO:0009279">
    <property type="term" value="C:cell outer membrane"/>
    <property type="evidence" value="ECO:0007669"/>
    <property type="project" value="UniProtKB-SubCell"/>
</dbReference>
<dbReference type="SUPFAM" id="SSF53955">
    <property type="entry name" value="Lysozyme-like"/>
    <property type="match status" value="1"/>
</dbReference>
<feature type="domain" description="Solute-binding protein family 3/N-terminal" evidence="4">
    <location>
        <begin position="57"/>
        <end position="294"/>
    </location>
</feature>
<dbReference type="CDD" id="cd01009">
    <property type="entry name" value="PBP2_YfhD_N"/>
    <property type="match status" value="1"/>
</dbReference>
<dbReference type="AlphaFoldDB" id="A0A1M5GJH1"/>
<dbReference type="SMART" id="SM00062">
    <property type="entry name" value="PBPb"/>
    <property type="match status" value="1"/>
</dbReference>
<evidence type="ECO:0000313" key="6">
    <source>
        <dbReference type="Proteomes" id="UP000184041"/>
    </source>
</evidence>
<sequence>MKQHISRLPGAYLLAALGMGLFLHGCGAPEESGEPGLDVSVTEPVERDFDAIREDGAIRMITRYSSNTYFLHQGIEWGFEYEFVKRFADEHDLALEVVIIGEEENPYDLLNSGEGDLIAGNYTKTAERRAVVDFTRPYNLVNQLVIYSGAVEDPPQTVRELALSDIPVTIRSNSSYYHHIRDLQDEGIDLSVDLVPNDFDTESLLFDVSQNKYQATVADDNIFQASVKYMEGLAQGPTITEHDTIAWAIRKNAPRLKEELNAYLEDHFQFRGEDREPKRSLFLDILRERYFDDSEPLADYYSPTPELENEGIISPYDDLIQSVADSAGLDWLMVASIVAQETRFNPQSKSWAGAVGLMQILPRYSQVEDSTLLYDEEVNLREGVRILKEHLDHYSYMDSTNQWAFSLAAYNAGQGHLGDARRLAIDQNKNPNKWENVSDALLKLMHRTYYRNARHGFCRGIETVRYVREIRNRYKIYKNVIAMNEQNRQQSLPSIMGIFNLP</sequence>
<proteinExistence type="predicted"/>
<evidence type="ECO:0000259" key="4">
    <source>
        <dbReference type="SMART" id="SM00062"/>
    </source>
</evidence>
<evidence type="ECO:0000256" key="3">
    <source>
        <dbReference type="ARBA" id="ARBA00023237"/>
    </source>
</evidence>
<dbReference type="Pfam" id="PF00497">
    <property type="entry name" value="SBP_bac_3"/>
    <property type="match status" value="1"/>
</dbReference>
<keyword evidence="6" id="KW-1185">Reference proteome</keyword>
<dbReference type="CDD" id="cd13403">
    <property type="entry name" value="MLTF-like"/>
    <property type="match status" value="1"/>
</dbReference>
<dbReference type="Proteomes" id="UP000184041">
    <property type="component" value="Unassembled WGS sequence"/>
</dbReference>
<evidence type="ECO:0000256" key="1">
    <source>
        <dbReference type="ARBA" id="ARBA00004339"/>
    </source>
</evidence>
<gene>
    <name evidence="5" type="ORF">SAMN05443144_11776</name>
</gene>
<accession>A0A1M5GJH1</accession>
<dbReference type="SUPFAM" id="SSF53850">
    <property type="entry name" value="Periplasmic binding protein-like II"/>
    <property type="match status" value="1"/>
</dbReference>
<dbReference type="InterPro" id="IPR023346">
    <property type="entry name" value="Lysozyme-like_dom_sf"/>
</dbReference>
<dbReference type="InterPro" id="IPR008258">
    <property type="entry name" value="Transglycosylase_SLT_dom_1"/>
</dbReference>
<evidence type="ECO:0000313" key="5">
    <source>
        <dbReference type="EMBL" id="SHG03894.1"/>
    </source>
</evidence>
<dbReference type="PANTHER" id="PTHR35936">
    <property type="entry name" value="MEMBRANE-BOUND LYTIC MUREIN TRANSGLYCOSYLASE F"/>
    <property type="match status" value="1"/>
</dbReference>
<dbReference type="InterPro" id="IPR001638">
    <property type="entry name" value="Solute-binding_3/MltF_N"/>
</dbReference>
<organism evidence="5 6">
    <name type="scientific">Fodinibius roseus</name>
    <dbReference type="NCBI Taxonomy" id="1194090"/>
    <lineage>
        <taxon>Bacteria</taxon>
        <taxon>Pseudomonadati</taxon>
        <taxon>Balneolota</taxon>
        <taxon>Balneolia</taxon>
        <taxon>Balneolales</taxon>
        <taxon>Balneolaceae</taxon>
        <taxon>Fodinibius</taxon>
    </lineage>
</organism>
<dbReference type="Gene3D" id="1.10.530.10">
    <property type="match status" value="1"/>
</dbReference>
<dbReference type="EMBL" id="FQUS01000017">
    <property type="protein sequence ID" value="SHG03894.1"/>
    <property type="molecule type" value="Genomic_DNA"/>
</dbReference>
<keyword evidence="3" id="KW-0472">Membrane</keyword>
<keyword evidence="3" id="KW-0998">Cell outer membrane</keyword>
<evidence type="ECO:0000256" key="2">
    <source>
        <dbReference type="ARBA" id="ARBA00022729"/>
    </source>
</evidence>
<dbReference type="Gene3D" id="3.40.190.10">
    <property type="entry name" value="Periplasmic binding protein-like II"/>
    <property type="match status" value="2"/>
</dbReference>
<name>A0A1M5GJH1_9BACT</name>
<dbReference type="PANTHER" id="PTHR35936:SF32">
    <property type="entry name" value="MEMBRANE-BOUND LYTIC MUREIN TRANSGLYCOSYLASE F"/>
    <property type="match status" value="1"/>
</dbReference>
<protein>
    <submittedName>
        <fullName evidence="5">Membrane-bound lytic murein transglycosylase F</fullName>
    </submittedName>
</protein>
<dbReference type="STRING" id="1194090.SAMN05443144_11776"/>
<keyword evidence="2" id="KW-0732">Signal</keyword>
<reference evidence="5 6" key="1">
    <citation type="submission" date="2016-11" db="EMBL/GenBank/DDBJ databases">
        <authorList>
            <person name="Jaros S."/>
            <person name="Januszkiewicz K."/>
            <person name="Wedrychowicz H."/>
        </authorList>
    </citation>
    <scope>NUCLEOTIDE SEQUENCE [LARGE SCALE GENOMIC DNA]</scope>
    <source>
        <strain evidence="5 6">DSM 21986</strain>
    </source>
</reference>